<dbReference type="PANTHER" id="PTHR40261">
    <property type="match status" value="1"/>
</dbReference>
<keyword evidence="2" id="KW-0479">Metal-binding</keyword>
<dbReference type="GO" id="GO:0051537">
    <property type="term" value="F:2 iron, 2 sulfur cluster binding"/>
    <property type="evidence" value="ECO:0007669"/>
    <property type="project" value="UniProtKB-KW"/>
</dbReference>
<dbReference type="PANTHER" id="PTHR40261:SF1">
    <property type="entry name" value="RIESKE DOMAIN-CONTAINING PROTEIN"/>
    <property type="match status" value="1"/>
</dbReference>
<name>A0A4R6ECC3_9RHOO</name>
<keyword evidence="3" id="KW-0408">Iron</keyword>
<dbReference type="GO" id="GO:0046872">
    <property type="term" value="F:metal ion binding"/>
    <property type="evidence" value="ECO:0007669"/>
    <property type="project" value="UniProtKB-KW"/>
</dbReference>
<evidence type="ECO:0000259" key="5">
    <source>
        <dbReference type="PROSITE" id="PS51296"/>
    </source>
</evidence>
<dbReference type="InterPro" id="IPR036922">
    <property type="entry name" value="Rieske_2Fe-2S_sf"/>
</dbReference>
<reference evidence="6 7" key="1">
    <citation type="submission" date="2019-03" db="EMBL/GenBank/DDBJ databases">
        <title>Genomic Encyclopedia of Type Strains, Phase IV (KMG-IV): sequencing the most valuable type-strain genomes for metagenomic binning, comparative biology and taxonomic classification.</title>
        <authorList>
            <person name="Goeker M."/>
        </authorList>
    </citation>
    <scope>NUCLEOTIDE SEQUENCE [LARGE SCALE GENOMIC DNA]</scope>
    <source>
        <strain evidence="6 7">DSM 12121</strain>
    </source>
</reference>
<dbReference type="CDD" id="cd03467">
    <property type="entry name" value="Rieske"/>
    <property type="match status" value="1"/>
</dbReference>
<gene>
    <name evidence="6" type="ORF">C7389_103132</name>
</gene>
<feature type="domain" description="Rieske" evidence="5">
    <location>
        <begin position="6"/>
        <end position="108"/>
    </location>
</feature>
<dbReference type="AlphaFoldDB" id="A0A4R6ECC3"/>
<evidence type="ECO:0000256" key="3">
    <source>
        <dbReference type="ARBA" id="ARBA00023004"/>
    </source>
</evidence>
<dbReference type="SUPFAM" id="SSF50022">
    <property type="entry name" value="ISP domain"/>
    <property type="match status" value="1"/>
</dbReference>
<evidence type="ECO:0000313" key="6">
    <source>
        <dbReference type="EMBL" id="TDN55797.1"/>
    </source>
</evidence>
<keyword evidence="1" id="KW-0001">2Fe-2S</keyword>
<keyword evidence="7" id="KW-1185">Reference proteome</keyword>
<organism evidence="6 7">
    <name type="scientific">Azoarcus indigens</name>
    <dbReference type="NCBI Taxonomy" id="29545"/>
    <lineage>
        <taxon>Bacteria</taxon>
        <taxon>Pseudomonadati</taxon>
        <taxon>Pseudomonadota</taxon>
        <taxon>Betaproteobacteria</taxon>
        <taxon>Rhodocyclales</taxon>
        <taxon>Zoogloeaceae</taxon>
        <taxon>Azoarcus</taxon>
    </lineage>
</organism>
<proteinExistence type="predicted"/>
<evidence type="ECO:0000256" key="4">
    <source>
        <dbReference type="ARBA" id="ARBA00023014"/>
    </source>
</evidence>
<dbReference type="InterPro" id="IPR017941">
    <property type="entry name" value="Rieske_2Fe-2S"/>
</dbReference>
<protein>
    <submittedName>
        <fullName evidence="6">Nitrite reductase/ring-hydroxylating ferredoxin subunit</fullName>
    </submittedName>
</protein>
<dbReference type="OrthoDB" id="9794779at2"/>
<keyword evidence="4" id="KW-0411">Iron-sulfur</keyword>
<dbReference type="RefSeq" id="WP_133589013.1">
    <property type="nucleotide sequence ID" value="NZ_SNVV01000003.1"/>
</dbReference>
<sequence length="113" mass="12577">MAERERLICLSEQLRDGGDGVRFLVGEEPAFAVRYAGVVHGYLNRCAHVPVELDWLEGKFFDLTGHYLLCAVHGAHYEPRTGFCVMGPCKGGRLPQLTMRERGGEVFVVEEGP</sequence>
<evidence type="ECO:0000256" key="1">
    <source>
        <dbReference type="ARBA" id="ARBA00022714"/>
    </source>
</evidence>
<evidence type="ECO:0000313" key="7">
    <source>
        <dbReference type="Proteomes" id="UP000295129"/>
    </source>
</evidence>
<dbReference type="PROSITE" id="PS51296">
    <property type="entry name" value="RIESKE"/>
    <property type="match status" value="1"/>
</dbReference>
<comment type="caution">
    <text evidence="6">The sequence shown here is derived from an EMBL/GenBank/DDBJ whole genome shotgun (WGS) entry which is preliminary data.</text>
</comment>
<evidence type="ECO:0000256" key="2">
    <source>
        <dbReference type="ARBA" id="ARBA00022723"/>
    </source>
</evidence>
<dbReference type="Pfam" id="PF00355">
    <property type="entry name" value="Rieske"/>
    <property type="match status" value="1"/>
</dbReference>
<dbReference type="EMBL" id="SNVV01000003">
    <property type="protein sequence ID" value="TDN55797.1"/>
    <property type="molecule type" value="Genomic_DNA"/>
</dbReference>
<dbReference type="Gene3D" id="2.102.10.10">
    <property type="entry name" value="Rieske [2Fe-2S] iron-sulphur domain"/>
    <property type="match status" value="1"/>
</dbReference>
<accession>A0A4R6ECC3</accession>
<dbReference type="Proteomes" id="UP000295129">
    <property type="component" value="Unassembled WGS sequence"/>
</dbReference>